<dbReference type="SUPFAM" id="SSF55383">
    <property type="entry name" value="Copper amine oxidase, domain N"/>
    <property type="match status" value="2"/>
</dbReference>
<gene>
    <name evidence="3" type="ORF">ACFSUC_05165</name>
</gene>
<keyword evidence="4" id="KW-1185">Reference proteome</keyword>
<feature type="signal peptide" evidence="1">
    <location>
        <begin position="1"/>
        <end position="36"/>
    </location>
</feature>
<protein>
    <submittedName>
        <fullName evidence="3">Stalk domain-containing protein</fullName>
    </submittedName>
</protein>
<sequence length="602" mass="66588">MLHYLIKPLRPLRKRWLSAALAATLGIALMPVQSPANVAAAGSSSISATTSHVLFYLGNNQAYINNEEIELDSPATAINGSTYLPVKFLADSLGLQLSYDAATKKININNEHHFISLDQANNTVMMDGIYLPFNSIAVIRNNRLMVKMTWLADLVGAKYNYKPESKRIELIYVGVPKELYDQLTKNSLPVAKFATDKKVYQIGEPIQYIDLSYDPDGDPITYLDWKDKQQAFFEAGSYKVSLIAKDSKGNYSEPYEQTITVTSDVHLSKEEFPLYHQPVGSVLKLTSQQRTAYKNVKEMNYSSNLVTDRPILFSDSPETITDYGILYHDGVSGKARLYANHVNGMDQVLQLMIIVENTSDKSVKVKVTNKGEAYPSVYAQLFGQHAALDFMLNKHRETEMSLEPGEKGILVKMPKVYPAQGTNMMYDIETDGSAEVYFAAMEWGDSASNLDTYPPLPYVNHIRGTFVASSKQLRYDGAGLTEPAKLSIGDGKLDPFTPGFDPMRGIATSLTGNYGVTYELVIERPEKMAVLLVPRGGNYKGPVAINGVPQMVPKSGILNVNDGAQLIARTKGTEKELKLELIPAAGSSLPVNLLFFPLDEQK</sequence>
<feature type="domain" description="Copper amine oxidase-like N-terminal" evidence="2">
    <location>
        <begin position="79"/>
        <end position="169"/>
    </location>
</feature>
<evidence type="ECO:0000313" key="3">
    <source>
        <dbReference type="EMBL" id="MFD2670996.1"/>
    </source>
</evidence>
<proteinExistence type="predicted"/>
<dbReference type="InterPro" id="IPR035986">
    <property type="entry name" value="PKD_dom_sf"/>
</dbReference>
<dbReference type="SUPFAM" id="SSF49299">
    <property type="entry name" value="PKD domain"/>
    <property type="match status" value="1"/>
</dbReference>
<organism evidence="3 4">
    <name type="scientific">Marinicrinis sediminis</name>
    <dbReference type="NCBI Taxonomy" id="1652465"/>
    <lineage>
        <taxon>Bacteria</taxon>
        <taxon>Bacillati</taxon>
        <taxon>Bacillota</taxon>
        <taxon>Bacilli</taxon>
        <taxon>Bacillales</taxon>
        <taxon>Paenibacillaceae</taxon>
    </lineage>
</organism>
<dbReference type="Gene3D" id="3.30.457.10">
    <property type="entry name" value="Copper amine oxidase-like, N-terminal domain"/>
    <property type="match status" value="1"/>
</dbReference>
<reference evidence="4" key="1">
    <citation type="journal article" date="2019" name="Int. J. Syst. Evol. Microbiol.">
        <title>The Global Catalogue of Microorganisms (GCM) 10K type strain sequencing project: providing services to taxonomists for standard genome sequencing and annotation.</title>
        <authorList>
            <consortium name="The Broad Institute Genomics Platform"/>
            <consortium name="The Broad Institute Genome Sequencing Center for Infectious Disease"/>
            <person name="Wu L."/>
            <person name="Ma J."/>
        </authorList>
    </citation>
    <scope>NUCLEOTIDE SEQUENCE [LARGE SCALE GENOMIC DNA]</scope>
    <source>
        <strain evidence="4">KCTC 33676</strain>
    </source>
</reference>
<dbReference type="Pfam" id="PF07833">
    <property type="entry name" value="Cu_amine_oxidN1"/>
    <property type="match status" value="1"/>
</dbReference>
<dbReference type="InterPro" id="IPR013783">
    <property type="entry name" value="Ig-like_fold"/>
</dbReference>
<dbReference type="RefSeq" id="WP_379928415.1">
    <property type="nucleotide sequence ID" value="NZ_JBHUMM010000007.1"/>
</dbReference>
<dbReference type="InterPro" id="IPR036582">
    <property type="entry name" value="Mao_N_sf"/>
</dbReference>
<feature type="chain" id="PRO_5045537241" evidence="1">
    <location>
        <begin position="37"/>
        <end position="602"/>
    </location>
</feature>
<dbReference type="InterPro" id="IPR012854">
    <property type="entry name" value="Cu_amine_oxidase-like_N"/>
</dbReference>
<dbReference type="Gene3D" id="2.60.40.10">
    <property type="entry name" value="Immunoglobulins"/>
    <property type="match status" value="1"/>
</dbReference>
<dbReference type="EMBL" id="JBHUMM010000007">
    <property type="protein sequence ID" value="MFD2670996.1"/>
    <property type="molecule type" value="Genomic_DNA"/>
</dbReference>
<name>A0ABW5R7L3_9BACL</name>
<dbReference type="Proteomes" id="UP001597497">
    <property type="component" value="Unassembled WGS sequence"/>
</dbReference>
<evidence type="ECO:0000313" key="4">
    <source>
        <dbReference type="Proteomes" id="UP001597497"/>
    </source>
</evidence>
<comment type="caution">
    <text evidence="3">The sequence shown here is derived from an EMBL/GenBank/DDBJ whole genome shotgun (WGS) entry which is preliminary data.</text>
</comment>
<evidence type="ECO:0000259" key="2">
    <source>
        <dbReference type="Pfam" id="PF07833"/>
    </source>
</evidence>
<keyword evidence="1" id="KW-0732">Signal</keyword>
<accession>A0ABW5R7L3</accession>
<evidence type="ECO:0000256" key="1">
    <source>
        <dbReference type="SAM" id="SignalP"/>
    </source>
</evidence>